<proteinExistence type="predicted"/>
<evidence type="ECO:0000313" key="3">
    <source>
        <dbReference type="Proteomes" id="UP000638648"/>
    </source>
</evidence>
<evidence type="ECO:0000259" key="1">
    <source>
        <dbReference type="Pfam" id="PF01402"/>
    </source>
</evidence>
<name>A0A927RK93_9ACTN</name>
<dbReference type="InterPro" id="IPR010985">
    <property type="entry name" value="Ribbon_hlx_hlx"/>
</dbReference>
<reference evidence="2" key="1">
    <citation type="submission" date="2020-10" db="EMBL/GenBank/DDBJ databases">
        <title>Sequencing the genomes of 1000 actinobacteria strains.</title>
        <authorList>
            <person name="Klenk H.-P."/>
        </authorList>
    </citation>
    <scope>NUCLEOTIDE SEQUENCE</scope>
    <source>
        <strain evidence="2">DSM 45354</strain>
    </source>
</reference>
<feature type="domain" description="Ribbon-helix-helix protein CopG" evidence="1">
    <location>
        <begin position="8"/>
        <end position="45"/>
    </location>
</feature>
<dbReference type="GO" id="GO:0006355">
    <property type="term" value="P:regulation of DNA-templated transcription"/>
    <property type="evidence" value="ECO:0007669"/>
    <property type="project" value="InterPro"/>
</dbReference>
<dbReference type="Gene3D" id="1.10.1220.10">
    <property type="entry name" value="Met repressor-like"/>
    <property type="match status" value="1"/>
</dbReference>
<keyword evidence="3" id="KW-1185">Reference proteome</keyword>
<accession>A0A927RK93</accession>
<dbReference type="EMBL" id="JADBEM010000001">
    <property type="protein sequence ID" value="MBE1608026.1"/>
    <property type="molecule type" value="Genomic_DNA"/>
</dbReference>
<dbReference type="Pfam" id="PF01402">
    <property type="entry name" value="RHH_1"/>
    <property type="match status" value="1"/>
</dbReference>
<dbReference type="SUPFAM" id="SSF47598">
    <property type="entry name" value="Ribbon-helix-helix"/>
    <property type="match status" value="1"/>
</dbReference>
<dbReference type="AlphaFoldDB" id="A0A927RK93"/>
<dbReference type="InterPro" id="IPR002145">
    <property type="entry name" value="CopG"/>
</dbReference>
<evidence type="ECO:0000313" key="2">
    <source>
        <dbReference type="EMBL" id="MBE1608026.1"/>
    </source>
</evidence>
<sequence length="55" mass="6287">MPEPEKVQFNVYLPRDLVTQVKHRAIDEGLSLSVLVERVMRSYVDNVTNTKGASR</sequence>
<organism evidence="2 3">
    <name type="scientific">Actinopolymorpha pittospori</name>
    <dbReference type="NCBI Taxonomy" id="648752"/>
    <lineage>
        <taxon>Bacteria</taxon>
        <taxon>Bacillati</taxon>
        <taxon>Actinomycetota</taxon>
        <taxon>Actinomycetes</taxon>
        <taxon>Propionibacteriales</taxon>
        <taxon>Actinopolymorphaceae</taxon>
        <taxon>Actinopolymorpha</taxon>
    </lineage>
</organism>
<protein>
    <submittedName>
        <fullName evidence="2">HicB family RNase H-like nuclease</fullName>
    </submittedName>
</protein>
<dbReference type="RefSeq" id="WP_192751881.1">
    <property type="nucleotide sequence ID" value="NZ_BAABJL010000040.1"/>
</dbReference>
<comment type="caution">
    <text evidence="2">The sequence shown here is derived from an EMBL/GenBank/DDBJ whole genome shotgun (WGS) entry which is preliminary data.</text>
</comment>
<dbReference type="InterPro" id="IPR013321">
    <property type="entry name" value="Arc_rbn_hlx_hlx"/>
</dbReference>
<gene>
    <name evidence="2" type="ORF">HEB94_004874</name>
</gene>
<dbReference type="Proteomes" id="UP000638648">
    <property type="component" value="Unassembled WGS sequence"/>
</dbReference>